<protein>
    <submittedName>
        <fullName evidence="4">Expressed protein</fullName>
    </submittedName>
</protein>
<keyword evidence="2" id="KW-0175">Coiled coil</keyword>
<gene>
    <name evidence="4" type="ORF">PPACK8108_LOCUS11583</name>
</gene>
<keyword evidence="5" id="KW-1185">Reference proteome</keyword>
<dbReference type="GO" id="GO:0008270">
    <property type="term" value="F:zinc ion binding"/>
    <property type="evidence" value="ECO:0007669"/>
    <property type="project" value="UniProtKB-UniRule"/>
</dbReference>
<accession>A0AAV0B2T7</accession>
<sequence>MDQSRSEIFKFIDNDNQTIKPSRISGSAFIRSSQTSKKCKICEKRFSKYVCPTCNLNYCSTGCFKSEAHSDCSENFYKRSIIEELRSGDDQGSRGQVEERNKVLDILKRLESDELLNEDLKNFGEEEEEEEEEEANLTIENLSLSNTSISIQSFRQKLETNGFDEEFIEETIKTQFDEPWWTTGDGLRQMRLDYICLIRRHGLNRLKDLAGLGKDEVTDQLHSSFPILFSDSVRPASIPDCFGLQLQTNPDLEPSMVPSLMADIKLLMDPNTLSSSKIKVLNDEYQDMPNYLIGLFDLYSFLDQNKSCYGKCGASKDDKKAKKMRSVLMKLKYLISFAHDSCNIRMLLAELRKEAPGGITLA</sequence>
<reference evidence="4" key="1">
    <citation type="submission" date="2022-06" db="EMBL/GenBank/DDBJ databases">
        <authorList>
            <consortium name="SYNGENTA / RWTH Aachen University"/>
        </authorList>
    </citation>
    <scope>NUCLEOTIDE SEQUENCE</scope>
</reference>
<evidence type="ECO:0000256" key="1">
    <source>
        <dbReference type="PROSITE-ProRule" id="PRU00453"/>
    </source>
</evidence>
<dbReference type="Pfam" id="PF04438">
    <property type="entry name" value="zf-HIT"/>
    <property type="match status" value="1"/>
</dbReference>
<dbReference type="PROSITE" id="PS51083">
    <property type="entry name" value="ZF_HIT"/>
    <property type="match status" value="1"/>
</dbReference>
<keyword evidence="1" id="KW-0862">Zinc</keyword>
<dbReference type="SUPFAM" id="SSF144232">
    <property type="entry name" value="HIT/MYND zinc finger-like"/>
    <property type="match status" value="1"/>
</dbReference>
<evidence type="ECO:0000259" key="3">
    <source>
        <dbReference type="PROSITE" id="PS51083"/>
    </source>
</evidence>
<dbReference type="AlphaFoldDB" id="A0AAV0B2T7"/>
<feature type="coiled-coil region" evidence="2">
    <location>
        <begin position="113"/>
        <end position="145"/>
    </location>
</feature>
<dbReference type="Gene3D" id="3.30.60.190">
    <property type="match status" value="1"/>
</dbReference>
<evidence type="ECO:0000313" key="5">
    <source>
        <dbReference type="Proteomes" id="UP001153365"/>
    </source>
</evidence>
<organism evidence="4 5">
    <name type="scientific">Phakopsora pachyrhizi</name>
    <name type="common">Asian soybean rust disease fungus</name>
    <dbReference type="NCBI Taxonomy" id="170000"/>
    <lineage>
        <taxon>Eukaryota</taxon>
        <taxon>Fungi</taxon>
        <taxon>Dikarya</taxon>
        <taxon>Basidiomycota</taxon>
        <taxon>Pucciniomycotina</taxon>
        <taxon>Pucciniomycetes</taxon>
        <taxon>Pucciniales</taxon>
        <taxon>Phakopsoraceae</taxon>
        <taxon>Phakopsora</taxon>
    </lineage>
</organism>
<evidence type="ECO:0000256" key="2">
    <source>
        <dbReference type="SAM" id="Coils"/>
    </source>
</evidence>
<name>A0AAV0B2T7_PHAPC</name>
<dbReference type="InterPro" id="IPR039646">
    <property type="entry name" value="ZNHIT2"/>
</dbReference>
<feature type="domain" description="HIT-type" evidence="3">
    <location>
        <begin position="39"/>
        <end position="72"/>
    </location>
</feature>
<keyword evidence="1" id="KW-0863">Zinc-finger</keyword>
<dbReference type="CDD" id="cd23024">
    <property type="entry name" value="zf-HIT_ZNHIT2-3"/>
    <property type="match status" value="1"/>
</dbReference>
<comment type="caution">
    <text evidence="4">The sequence shown here is derived from an EMBL/GenBank/DDBJ whole genome shotgun (WGS) entry which is preliminary data.</text>
</comment>
<proteinExistence type="predicted"/>
<evidence type="ECO:0000313" key="4">
    <source>
        <dbReference type="EMBL" id="CAH7676447.1"/>
    </source>
</evidence>
<dbReference type="InterPro" id="IPR007529">
    <property type="entry name" value="Znf_HIT"/>
</dbReference>
<dbReference type="EMBL" id="CALTRL010002689">
    <property type="protein sequence ID" value="CAH7676447.1"/>
    <property type="molecule type" value="Genomic_DNA"/>
</dbReference>
<keyword evidence="1" id="KW-0479">Metal-binding</keyword>
<dbReference type="PANTHER" id="PTHR15555:SF0">
    <property type="entry name" value="ZINC FINGER HIT DOMAIN-CONTAINING PROTEIN 2"/>
    <property type="match status" value="1"/>
</dbReference>
<dbReference type="PANTHER" id="PTHR15555">
    <property type="entry name" value="ZINC FINGER HIT DOMAIN CONTAINING PROTEIN 2 PROTEIN FON -RELATED"/>
    <property type="match status" value="1"/>
</dbReference>
<dbReference type="Proteomes" id="UP001153365">
    <property type="component" value="Unassembled WGS sequence"/>
</dbReference>